<dbReference type="EMBL" id="MT010365">
    <property type="protein sequence ID" value="QJB23375.1"/>
    <property type="molecule type" value="Genomic_RNA"/>
</dbReference>
<sequence>MQLRPRQKPRNSTSPSQTTPMQTGSKDQKLCQTFWRKPTSPARSPTQHSWKQATPLKQFSRPPCTPPSTQKSRTHRPPPTPLLGSTCPPREPPVSRPLFSEQERADQWGWRPQHGPRTP</sequence>
<protein>
    <submittedName>
        <fullName evidence="2">Uncharacterized protein</fullName>
    </submittedName>
</protein>
<organismHost>
    <name type="scientific">Gallus gallus</name>
    <name type="common">Chicken</name>
    <dbReference type="NCBI Taxonomy" id="9031"/>
</organismHost>
<accession>A0A6H2AAK7</accession>
<evidence type="ECO:0000313" key="2">
    <source>
        <dbReference type="EMBL" id="QJB23375.1"/>
    </source>
</evidence>
<name>A0A6H2AAK7_IBDV</name>
<reference evidence="2" key="1">
    <citation type="journal article" date="2020" name="J. Virol.">
        <title>Discrete virus factories form in the cytoplasm of cells co-infected with two replication competent tagged reporter birnaviruses, that subsequently coalesce over time (JVI02107-19R1).</title>
        <authorList>
            <person name="Campbell E.A."/>
            <person name="Gray A.G."/>
            <person name="Wells J."/>
            <person name="Simpson J."/>
            <person name="Skinner M.A."/>
            <person name="Hawes P.C."/>
            <person name="Broadbent A.J."/>
        </authorList>
    </citation>
    <scope>NUCLEOTIDE SEQUENCE</scope>
    <source>
        <strain evidence="2">PBG98</strain>
    </source>
</reference>
<organism evidence="2">
    <name type="scientific">Avian infectious bursal disease virus</name>
    <name type="common">IBDV</name>
    <name type="synonym">Gumboro disease virus</name>
    <dbReference type="NCBI Taxonomy" id="10995"/>
    <lineage>
        <taxon>Viruses</taxon>
        <taxon>Riboviria</taxon>
        <taxon>Orthornavirae</taxon>
        <taxon>Birnaviridae</taxon>
        <taxon>Avibirnavirus</taxon>
        <taxon>Avibirnavirus gumboroense</taxon>
    </lineage>
</organism>
<feature type="compositionally biased region" description="Low complexity" evidence="1">
    <location>
        <begin position="12"/>
        <end position="25"/>
    </location>
</feature>
<organismHost>
    <name type="scientific">Meleagris gallopavo</name>
    <name type="common">Wild turkey</name>
    <dbReference type="NCBI Taxonomy" id="9103"/>
</organismHost>
<feature type="compositionally biased region" description="Polar residues" evidence="1">
    <location>
        <begin position="41"/>
        <end position="57"/>
    </location>
</feature>
<feature type="region of interest" description="Disordered" evidence="1">
    <location>
        <begin position="1"/>
        <end position="119"/>
    </location>
</feature>
<proteinExistence type="predicted"/>
<evidence type="ECO:0000256" key="1">
    <source>
        <dbReference type="SAM" id="MobiDB-lite"/>
    </source>
</evidence>